<name>A0A1B1A0K6_9RHOB</name>
<dbReference type="NCBIfam" id="NF006052">
    <property type="entry name" value="PRK08199.1"/>
    <property type="match status" value="1"/>
</dbReference>
<reference evidence="8 9" key="1">
    <citation type="journal article" date="2016" name="ISME J.">
        <title>Global occurrence and heterogeneity of the Roseobacter-clade species Ruegeria mobilis.</title>
        <authorList>
            <person name="Sonnenschein E."/>
            <person name="Gram L."/>
        </authorList>
    </citation>
    <scope>NUCLEOTIDE SEQUENCE [LARGE SCALE GENOMIC DNA]</scope>
    <source>
        <strain evidence="8 9">F1926</strain>
    </source>
</reference>
<protein>
    <submittedName>
        <fullName evidence="8">Thiamine pyrophosphate-binding protein</fullName>
    </submittedName>
</protein>
<organism evidence="8 9">
    <name type="scientific">Tritonibacter mobilis F1926</name>
    <dbReference type="NCBI Taxonomy" id="1265309"/>
    <lineage>
        <taxon>Bacteria</taxon>
        <taxon>Pseudomonadati</taxon>
        <taxon>Pseudomonadota</taxon>
        <taxon>Alphaproteobacteria</taxon>
        <taxon>Rhodobacterales</taxon>
        <taxon>Paracoccaceae</taxon>
        <taxon>Tritonibacter</taxon>
    </lineage>
</organism>
<dbReference type="Pfam" id="PF02776">
    <property type="entry name" value="TPP_enzyme_N"/>
    <property type="match status" value="1"/>
</dbReference>
<dbReference type="CDD" id="cd00568">
    <property type="entry name" value="TPP_enzymes"/>
    <property type="match status" value="1"/>
</dbReference>
<feature type="domain" description="Thiamine pyrophosphate enzyme N-terminal TPP-binding" evidence="7">
    <location>
        <begin position="15"/>
        <end position="129"/>
    </location>
</feature>
<dbReference type="GO" id="GO:0005948">
    <property type="term" value="C:acetolactate synthase complex"/>
    <property type="evidence" value="ECO:0007669"/>
    <property type="project" value="TreeGrafter"/>
</dbReference>
<dbReference type="GO" id="GO:0000287">
    <property type="term" value="F:magnesium ion binding"/>
    <property type="evidence" value="ECO:0007669"/>
    <property type="project" value="InterPro"/>
</dbReference>
<dbReference type="Pfam" id="PF00205">
    <property type="entry name" value="TPP_enzyme_M"/>
    <property type="match status" value="1"/>
</dbReference>
<proteinExistence type="inferred from homology"/>
<dbReference type="InterPro" id="IPR012000">
    <property type="entry name" value="Thiamin_PyroP_enz_cen_dom"/>
</dbReference>
<feature type="domain" description="Thiamine pyrophosphate enzyme central" evidence="5">
    <location>
        <begin position="201"/>
        <end position="338"/>
    </location>
</feature>
<dbReference type="FunFam" id="3.40.50.970:FF:000007">
    <property type="entry name" value="Acetolactate synthase"/>
    <property type="match status" value="1"/>
</dbReference>
<accession>A0A1B1A0K6</accession>
<sequence>MSSDKAQPNAAPLRSGGRILADQLQILGADTIYCVPGESYLELLDGLHAHQETIKVVTCRHESGASNMADAYGKMTGKPGICAVTRGPGATNASNGVHTAFQDSTPMILLIGQVGREMVDREAFQEIDYRRMFGQMAKWVAQIDDAARIPEYMARAWKTALSGRPGPVVLALPEDMLTDEVAVADLRVTPPARSAPAAQDIETLQAMIARAERPMLMVGGPSWSESCAQKALAFAERLGLPVTTSFRSQDYVNNGHDNYVGPVGIAPIPNLRKRLREEVDLLITVGPRLGEMTTQGYELIDIPHPQMTFVHIHPGAEELGQVYQPDLAIQSDPELFFDAADAITVPDGPYVWSDWVQAQRADYLAFQTPTEVPGDVNMGHVVRHMSETLPDDTIYTNGAGNYTVWLHRFHQHRAYRTQLAPTSGSMGYGVPAAVAAKLAHPDRTVVAMAGDGCFMMTSQELATAVQHGADVIYVVVNNGMYGTIRMHQERHHPGKVMATKLVNPDFVAYAASFGITGERVLKTDDFPAALERARSAKGGYMIEIVVDPEALTPNQSLSAVRAEGESKGKS</sequence>
<evidence type="ECO:0000259" key="5">
    <source>
        <dbReference type="Pfam" id="PF00205"/>
    </source>
</evidence>
<dbReference type="CDD" id="cd07035">
    <property type="entry name" value="TPP_PYR_POX_like"/>
    <property type="match status" value="1"/>
</dbReference>
<dbReference type="KEGG" id="rmb:K529_004435"/>
<dbReference type="InterPro" id="IPR000399">
    <property type="entry name" value="TPP-bd_CS"/>
</dbReference>
<comment type="similarity">
    <text evidence="1 4">Belongs to the TPP enzyme family.</text>
</comment>
<dbReference type="GO" id="GO:0050660">
    <property type="term" value="F:flavin adenine dinucleotide binding"/>
    <property type="evidence" value="ECO:0007669"/>
    <property type="project" value="TreeGrafter"/>
</dbReference>
<dbReference type="InterPro" id="IPR012001">
    <property type="entry name" value="Thiamin_PyroP_enz_TPP-bd_dom"/>
</dbReference>
<evidence type="ECO:0000259" key="7">
    <source>
        <dbReference type="Pfam" id="PF02776"/>
    </source>
</evidence>
<evidence type="ECO:0000256" key="3">
    <source>
        <dbReference type="ARBA" id="ARBA00023052"/>
    </source>
</evidence>
<dbReference type="InterPro" id="IPR011766">
    <property type="entry name" value="TPP_enzyme_TPP-bd"/>
</dbReference>
<evidence type="ECO:0000259" key="6">
    <source>
        <dbReference type="Pfam" id="PF02775"/>
    </source>
</evidence>
<dbReference type="InterPro" id="IPR029061">
    <property type="entry name" value="THDP-binding"/>
</dbReference>
<feature type="domain" description="Thiamine pyrophosphate enzyme TPP-binding" evidence="6">
    <location>
        <begin position="398"/>
        <end position="544"/>
    </location>
</feature>
<keyword evidence="3 4" id="KW-0786">Thiamine pyrophosphate</keyword>
<dbReference type="InterPro" id="IPR029035">
    <property type="entry name" value="DHS-like_NAD/FAD-binding_dom"/>
</dbReference>
<dbReference type="OrthoDB" id="4494979at2"/>
<dbReference type="SUPFAM" id="SSF52518">
    <property type="entry name" value="Thiamin diphosphate-binding fold (THDP-binding)"/>
    <property type="match status" value="2"/>
</dbReference>
<gene>
    <name evidence="8" type="ORF">K529_004435</name>
</gene>
<evidence type="ECO:0000313" key="8">
    <source>
        <dbReference type="EMBL" id="ANP40007.1"/>
    </source>
</evidence>
<evidence type="ECO:0000256" key="2">
    <source>
        <dbReference type="ARBA" id="ARBA00022679"/>
    </source>
</evidence>
<dbReference type="Proteomes" id="UP000013243">
    <property type="component" value="Chromosome"/>
</dbReference>
<dbReference type="InterPro" id="IPR045229">
    <property type="entry name" value="TPP_enz"/>
</dbReference>
<dbReference type="GO" id="GO:0009097">
    <property type="term" value="P:isoleucine biosynthetic process"/>
    <property type="evidence" value="ECO:0007669"/>
    <property type="project" value="TreeGrafter"/>
</dbReference>
<dbReference type="Gene3D" id="3.40.50.970">
    <property type="match status" value="2"/>
</dbReference>
<keyword evidence="2" id="KW-0808">Transferase</keyword>
<dbReference type="GeneID" id="28249053"/>
<dbReference type="RefSeq" id="WP_005664812.1">
    <property type="nucleotide sequence ID" value="NZ_CP015230.1"/>
</dbReference>
<evidence type="ECO:0000313" key="9">
    <source>
        <dbReference type="Proteomes" id="UP000013243"/>
    </source>
</evidence>
<dbReference type="Pfam" id="PF02775">
    <property type="entry name" value="TPP_enzyme_C"/>
    <property type="match status" value="1"/>
</dbReference>
<dbReference type="EMBL" id="CP015230">
    <property type="protein sequence ID" value="ANP40007.1"/>
    <property type="molecule type" value="Genomic_DNA"/>
</dbReference>
<dbReference type="GO" id="GO:0003984">
    <property type="term" value="F:acetolactate synthase activity"/>
    <property type="evidence" value="ECO:0007669"/>
    <property type="project" value="TreeGrafter"/>
</dbReference>
<dbReference type="PANTHER" id="PTHR18968">
    <property type="entry name" value="THIAMINE PYROPHOSPHATE ENZYMES"/>
    <property type="match status" value="1"/>
</dbReference>
<dbReference type="AlphaFoldDB" id="A0A1B1A0K6"/>
<dbReference type="STRING" id="1265309.K529_004435"/>
<dbReference type="GO" id="GO:0030976">
    <property type="term" value="F:thiamine pyrophosphate binding"/>
    <property type="evidence" value="ECO:0007669"/>
    <property type="project" value="InterPro"/>
</dbReference>
<dbReference type="GO" id="GO:0009099">
    <property type="term" value="P:L-valine biosynthetic process"/>
    <property type="evidence" value="ECO:0007669"/>
    <property type="project" value="TreeGrafter"/>
</dbReference>
<dbReference type="PROSITE" id="PS00187">
    <property type="entry name" value="TPP_ENZYMES"/>
    <property type="match status" value="1"/>
</dbReference>
<dbReference type="PANTHER" id="PTHR18968:SF120">
    <property type="entry name" value="ACETOLACTATE SYNTHASE LARGE SUBUNIT"/>
    <property type="match status" value="1"/>
</dbReference>
<dbReference type="Gene3D" id="3.40.50.1220">
    <property type="entry name" value="TPP-binding domain"/>
    <property type="match status" value="1"/>
</dbReference>
<dbReference type="SUPFAM" id="SSF52467">
    <property type="entry name" value="DHS-like NAD/FAD-binding domain"/>
    <property type="match status" value="1"/>
</dbReference>
<evidence type="ECO:0000256" key="4">
    <source>
        <dbReference type="RuleBase" id="RU362132"/>
    </source>
</evidence>
<evidence type="ECO:0000256" key="1">
    <source>
        <dbReference type="ARBA" id="ARBA00007812"/>
    </source>
</evidence>